<reference evidence="1 2" key="1">
    <citation type="submission" date="2020-06" db="EMBL/GenBank/DDBJ databases">
        <authorList>
            <person name="Li R."/>
            <person name="Bekaert M."/>
        </authorList>
    </citation>
    <scope>NUCLEOTIDE SEQUENCE [LARGE SCALE GENOMIC DNA]</scope>
    <source>
        <strain evidence="2">wild</strain>
    </source>
</reference>
<proteinExistence type="predicted"/>
<name>A0A6J8BSB0_MYTCO</name>
<evidence type="ECO:0000313" key="2">
    <source>
        <dbReference type="Proteomes" id="UP000507470"/>
    </source>
</evidence>
<dbReference type="Proteomes" id="UP000507470">
    <property type="component" value="Unassembled WGS sequence"/>
</dbReference>
<organism evidence="1 2">
    <name type="scientific">Mytilus coruscus</name>
    <name type="common">Sea mussel</name>
    <dbReference type="NCBI Taxonomy" id="42192"/>
    <lineage>
        <taxon>Eukaryota</taxon>
        <taxon>Metazoa</taxon>
        <taxon>Spiralia</taxon>
        <taxon>Lophotrochozoa</taxon>
        <taxon>Mollusca</taxon>
        <taxon>Bivalvia</taxon>
        <taxon>Autobranchia</taxon>
        <taxon>Pteriomorphia</taxon>
        <taxon>Mytilida</taxon>
        <taxon>Mytiloidea</taxon>
        <taxon>Mytilidae</taxon>
        <taxon>Mytilinae</taxon>
        <taxon>Mytilus</taxon>
    </lineage>
</organism>
<dbReference type="EMBL" id="CACVKT020003843">
    <property type="protein sequence ID" value="CAC5386201.1"/>
    <property type="molecule type" value="Genomic_DNA"/>
</dbReference>
<protein>
    <submittedName>
        <fullName evidence="1">Uncharacterized protein</fullName>
    </submittedName>
</protein>
<gene>
    <name evidence="1" type="ORF">MCOR_21665</name>
</gene>
<dbReference type="AlphaFoldDB" id="A0A6J8BSB0"/>
<keyword evidence="2" id="KW-1185">Reference proteome</keyword>
<evidence type="ECO:0000313" key="1">
    <source>
        <dbReference type="EMBL" id="CAC5386201.1"/>
    </source>
</evidence>
<sequence length="182" mass="20588">MTQCKTEGSVSGDNAFVDVIEVHEDSSEFGVDDHEETMDELLESLNQISGEYDNQTMVKQEPEEDDRPDVKLHVFPSNVKQEFEPSQSPSSINSTCTVTKEVQVDESNDEDVTETVSITLVTTRRYVGDELFSERREQIFSSSLHHDPRDVDCESFFEGVQGEIAAHAQDQHRRQAEAENSE</sequence>
<accession>A0A6J8BSB0</accession>